<dbReference type="Pfam" id="PF17907">
    <property type="entry name" value="AWS"/>
    <property type="match status" value="1"/>
</dbReference>
<feature type="domain" description="SET" evidence="9">
    <location>
        <begin position="148"/>
        <end position="265"/>
    </location>
</feature>
<evidence type="ECO:0000256" key="1">
    <source>
        <dbReference type="ARBA" id="ARBA00004123"/>
    </source>
</evidence>
<evidence type="ECO:0000256" key="7">
    <source>
        <dbReference type="ARBA" id="ARBA00023242"/>
    </source>
</evidence>
<evidence type="ECO:0000256" key="2">
    <source>
        <dbReference type="ARBA" id="ARBA00004286"/>
    </source>
</evidence>
<feature type="compositionally biased region" description="Basic and acidic residues" evidence="8">
    <location>
        <begin position="580"/>
        <end position="612"/>
    </location>
</feature>
<dbReference type="PROSITE" id="PS51215">
    <property type="entry name" value="AWS"/>
    <property type="match status" value="1"/>
</dbReference>
<keyword evidence="4" id="KW-0489">Methyltransferase</keyword>
<evidence type="ECO:0000256" key="4">
    <source>
        <dbReference type="ARBA" id="ARBA00022603"/>
    </source>
</evidence>
<feature type="compositionally biased region" description="Basic and acidic residues" evidence="8">
    <location>
        <begin position="1001"/>
        <end position="1030"/>
    </location>
</feature>
<keyword evidence="6" id="KW-0949">S-adenosyl-L-methionine</keyword>
<keyword evidence="3" id="KW-0158">Chromosome</keyword>
<feature type="domain" description="AWS" evidence="11">
    <location>
        <begin position="96"/>
        <end position="146"/>
    </location>
</feature>
<dbReference type="SMART" id="SM00570">
    <property type="entry name" value="AWS"/>
    <property type="match status" value="1"/>
</dbReference>
<feature type="compositionally biased region" description="Low complexity" evidence="8">
    <location>
        <begin position="562"/>
        <end position="579"/>
    </location>
</feature>
<evidence type="ECO:0000259" key="9">
    <source>
        <dbReference type="PROSITE" id="PS50280"/>
    </source>
</evidence>
<proteinExistence type="predicted"/>
<dbReference type="Pfam" id="PF00856">
    <property type="entry name" value="SET"/>
    <property type="match status" value="1"/>
</dbReference>
<accession>A0ABP1GD64</accession>
<dbReference type="PROSITE" id="PS50280">
    <property type="entry name" value="SET"/>
    <property type="match status" value="1"/>
</dbReference>
<feature type="compositionally biased region" description="Polar residues" evidence="8">
    <location>
        <begin position="417"/>
        <end position="427"/>
    </location>
</feature>
<dbReference type="InterPro" id="IPR046341">
    <property type="entry name" value="SET_dom_sf"/>
</dbReference>
<comment type="caution">
    <text evidence="12">The sequence shown here is derived from an EMBL/GenBank/DDBJ whole genome shotgun (WGS) entry which is preliminary data.</text>
</comment>
<dbReference type="SUPFAM" id="SSF82199">
    <property type="entry name" value="SET domain"/>
    <property type="match status" value="1"/>
</dbReference>
<feature type="compositionally biased region" description="Basic and acidic residues" evidence="8">
    <location>
        <begin position="619"/>
        <end position="654"/>
    </location>
</feature>
<gene>
    <name evidence="12" type="primary">g10743</name>
    <name evidence="12" type="ORF">VP750_LOCUS9634</name>
</gene>
<evidence type="ECO:0000313" key="12">
    <source>
        <dbReference type="EMBL" id="CAL5227728.1"/>
    </source>
</evidence>
<dbReference type="EMBL" id="CAXHTA020000017">
    <property type="protein sequence ID" value="CAL5227728.1"/>
    <property type="molecule type" value="Genomic_DNA"/>
</dbReference>
<keyword evidence="13" id="KW-1185">Reference proteome</keyword>
<dbReference type="SMART" id="SM00317">
    <property type="entry name" value="SET"/>
    <property type="match status" value="1"/>
</dbReference>
<evidence type="ECO:0000256" key="5">
    <source>
        <dbReference type="ARBA" id="ARBA00022679"/>
    </source>
</evidence>
<dbReference type="PANTHER" id="PTHR22884">
    <property type="entry name" value="SET DOMAIN PROTEINS"/>
    <property type="match status" value="1"/>
</dbReference>
<feature type="compositionally biased region" description="Polar residues" evidence="8">
    <location>
        <begin position="371"/>
        <end position="384"/>
    </location>
</feature>
<dbReference type="Proteomes" id="UP001497392">
    <property type="component" value="Unassembled WGS sequence"/>
</dbReference>
<dbReference type="InterPro" id="IPR006560">
    <property type="entry name" value="AWS_dom"/>
</dbReference>
<evidence type="ECO:0000259" key="10">
    <source>
        <dbReference type="PROSITE" id="PS50868"/>
    </source>
</evidence>
<dbReference type="InterPro" id="IPR003616">
    <property type="entry name" value="Post-SET_dom"/>
</dbReference>
<feature type="region of interest" description="Disordered" evidence="8">
    <location>
        <begin position="367"/>
        <end position="390"/>
    </location>
</feature>
<feature type="region of interest" description="Disordered" evidence="8">
    <location>
        <begin position="852"/>
        <end position="1030"/>
    </location>
</feature>
<sequence>MEDSHIIPAAPADELASKEAYTWAQCDRFCENSPDPKYGSCSQPQELTDEDIDRQLAGTEEDEPLLLPKKLRRPQVWQIIRENIYTHRKPKVQHEDEVMVCHCELPADGGPACGPDCLNRVLNMECVPSYCNCGDRCSNQQFSKRQYVKLEKRRAGAKGFGLFSPVDLKAGQFIIEYIGEVLEEEEYLRRKEYYQESGQRHYYFMNIGNGEVIDAARKGALGRFINHSCKPNCETQKWMVRGELAIGLFASEDIPAGVELTFDYNFERYGDKPMRCLCGAKSCRGYIGGTGEAVTAEDDMEDPEDASQDPEPIMINGAEAADPTLVAVLESEVGLAPEYWDSAVWQRLHQLAAKKGLEVDWVQSFQDRETSNSSGDQGTETAISLSRWRADGGTAQSALSKVRALSAAGQHRREQQQESAGPSSTSMREALMVPPRKRFGQRIGQFEDAERKPKALGSGQARRPKQGGQPWVMKGKKRSEVDRRLDILVGSSGKLKDGTNSNTVIGMLRLFNLCDVAPTITQDNVPRRERETRTTSPVRSLAPAQVPDKTPTENGTSDRAESPAASPRRSASPSAGGSHSSREHASDVGKGDAEGAAEDKGVESSRRPDSRGETTASAADKDLEEGRSKRGRSSSREPVSRYERSRDEPRDRGYGMEQQPVKAELTGRQRARMADLSLLLDVILKTQASTAKQAICKNGILHQLQVVHTRCVGPQYGVILKKMLRCVDHLPLTPNDIHTASSAHGSFGDVLHQLCKHTDLEVKGRAKALLDKHPLSKCSAEVQAAADAAQRARRAQGGRKRFSSRYSSGGSWGDANGRTPRPHSTPFHDGGRTPGPGVWGRSMRTPQINGYEPPATPLYQHSNMRTPSVHGHEAGYRDPSMTPASYAGLNGSAGSQAYSSGSRARPLSRLQNGNGASLMSPAPAWATPARRSAYPEYPPASPGPSSLPPGLGGSGALGTPRMPAAPPLLETETPYTNGHLPDPPSLPAHSLHASMPPPRFDQGRSSRVSRWEPEPGEVERPGRRPSKWDSMDADLSLDAYQHDGHRDTGIYPGPPGAQSPVYYPGSVRIPNGEYPPPSMRIPNGDYPLGSMRVPLGEDILGMHAATPAHMGSLDSGYPARPTSASWRDADGLSAALARNRDSELADILAAPAIAAVAKWEESWEDPGGRFQEWLRDCVLRAVRAFCQQGKPGSLKREESVQVYRKAVNVVLDNELKAYKERQRQKAAKALDRKKLEPRIHDYVRDTVRSTLEKRLNI</sequence>
<evidence type="ECO:0000256" key="3">
    <source>
        <dbReference type="ARBA" id="ARBA00022454"/>
    </source>
</evidence>
<feature type="compositionally biased region" description="Basic residues" evidence="8">
    <location>
        <begin position="791"/>
        <end position="803"/>
    </location>
</feature>
<evidence type="ECO:0000256" key="8">
    <source>
        <dbReference type="SAM" id="MobiDB-lite"/>
    </source>
</evidence>
<dbReference type="InterPro" id="IPR001214">
    <property type="entry name" value="SET_dom"/>
</dbReference>
<evidence type="ECO:0000259" key="11">
    <source>
        <dbReference type="PROSITE" id="PS51215"/>
    </source>
</evidence>
<dbReference type="Gene3D" id="2.170.270.10">
    <property type="entry name" value="SET domain"/>
    <property type="match status" value="1"/>
</dbReference>
<keyword evidence="5" id="KW-0808">Transferase</keyword>
<comment type="subcellular location">
    <subcellularLocation>
        <location evidence="2">Chromosome</location>
    </subcellularLocation>
    <subcellularLocation>
        <location evidence="1">Nucleus</location>
    </subcellularLocation>
</comment>
<feature type="region of interest" description="Disordered" evidence="8">
    <location>
        <begin position="522"/>
        <end position="667"/>
    </location>
</feature>
<evidence type="ECO:0000256" key="6">
    <source>
        <dbReference type="ARBA" id="ARBA00022691"/>
    </source>
</evidence>
<name>A0ABP1GD64_9CHLO</name>
<feature type="region of interest" description="Disordered" evidence="8">
    <location>
        <begin position="404"/>
        <end position="479"/>
    </location>
</feature>
<feature type="domain" description="Post-SET" evidence="10">
    <location>
        <begin position="272"/>
        <end position="288"/>
    </location>
</feature>
<dbReference type="InterPro" id="IPR050777">
    <property type="entry name" value="SET2_Histone-Lys_MeTrsfase"/>
</dbReference>
<evidence type="ECO:0000313" key="13">
    <source>
        <dbReference type="Proteomes" id="UP001497392"/>
    </source>
</evidence>
<feature type="compositionally biased region" description="Low complexity" evidence="8">
    <location>
        <begin position="892"/>
        <end position="904"/>
    </location>
</feature>
<dbReference type="PROSITE" id="PS50868">
    <property type="entry name" value="POST_SET"/>
    <property type="match status" value="1"/>
</dbReference>
<organism evidence="12 13">
    <name type="scientific">Coccomyxa viridis</name>
    <dbReference type="NCBI Taxonomy" id="1274662"/>
    <lineage>
        <taxon>Eukaryota</taxon>
        <taxon>Viridiplantae</taxon>
        <taxon>Chlorophyta</taxon>
        <taxon>core chlorophytes</taxon>
        <taxon>Trebouxiophyceae</taxon>
        <taxon>Trebouxiophyceae incertae sedis</taxon>
        <taxon>Coccomyxaceae</taxon>
        <taxon>Coccomyxa</taxon>
    </lineage>
</organism>
<feature type="compositionally biased region" description="Pro residues" evidence="8">
    <location>
        <begin position="936"/>
        <end position="947"/>
    </location>
</feature>
<dbReference type="CDD" id="cd19172">
    <property type="entry name" value="SET_SETD2"/>
    <property type="match status" value="1"/>
</dbReference>
<dbReference type="InterPro" id="IPR044437">
    <property type="entry name" value="SETD2/Set2_SET"/>
</dbReference>
<reference evidence="12 13" key="1">
    <citation type="submission" date="2024-06" db="EMBL/GenBank/DDBJ databases">
        <authorList>
            <person name="Kraege A."/>
            <person name="Thomma B."/>
        </authorList>
    </citation>
    <scope>NUCLEOTIDE SEQUENCE [LARGE SCALE GENOMIC DNA]</scope>
</reference>
<keyword evidence="7" id="KW-0539">Nucleus</keyword>
<feature type="region of interest" description="Disordered" evidence="8">
    <location>
        <begin position="789"/>
        <end position="836"/>
    </location>
</feature>
<protein>
    <submittedName>
        <fullName evidence="12">G10743 protein</fullName>
    </submittedName>
</protein>